<keyword evidence="1" id="KW-0732">Signal</keyword>
<evidence type="ECO:0000313" key="3">
    <source>
        <dbReference type="Proteomes" id="UP000092528"/>
    </source>
</evidence>
<proteinExistence type="predicted"/>
<dbReference type="STRING" id="45658.VSVS12_01397"/>
<accession>A0A1C7F9E0</accession>
<dbReference type="RefSeq" id="WP_065545977.1">
    <property type="nucleotide sequence ID" value="NZ_CP016414.1"/>
</dbReference>
<dbReference type="PATRIC" id="fig|45658.7.peg.1585"/>
<dbReference type="EMBL" id="CP016414">
    <property type="protein sequence ID" value="ANU36725.1"/>
    <property type="molecule type" value="Genomic_DNA"/>
</dbReference>
<organism evidence="2 3">
    <name type="scientific">Vibrio scophthalmi</name>
    <dbReference type="NCBI Taxonomy" id="45658"/>
    <lineage>
        <taxon>Bacteria</taxon>
        <taxon>Pseudomonadati</taxon>
        <taxon>Pseudomonadota</taxon>
        <taxon>Gammaproteobacteria</taxon>
        <taxon>Vibrionales</taxon>
        <taxon>Vibrionaceae</taxon>
        <taxon>Vibrio</taxon>
    </lineage>
</organism>
<dbReference type="GeneID" id="96873417"/>
<name>A0A1C7F9E0_9VIBR</name>
<protein>
    <recommendedName>
        <fullName evidence="4">DUF2946 domain-containing protein</fullName>
    </recommendedName>
</protein>
<keyword evidence="3" id="KW-1185">Reference proteome</keyword>
<feature type="chain" id="PRO_5008885534" description="DUF2946 domain-containing protein" evidence="1">
    <location>
        <begin position="30"/>
        <end position="121"/>
    </location>
</feature>
<evidence type="ECO:0000313" key="2">
    <source>
        <dbReference type="EMBL" id="ANU36725.1"/>
    </source>
</evidence>
<gene>
    <name evidence="2" type="ORF">VSVS05_01600</name>
</gene>
<dbReference type="AlphaFoldDB" id="A0A1C7F9E0"/>
<evidence type="ECO:0008006" key="4">
    <source>
        <dbReference type="Google" id="ProtNLM"/>
    </source>
</evidence>
<sequence length="121" mass="13311">MPQTNRQLLVALFSAFCLLWLSAFNSVQANTALPDQTNDNIHHNQIAVSAVECPDSNRSVNLDHHAKVEHQSCSSFCVMKMPFEPLNYALQLSPSAIAPIGHDVVGKAISRTQTLFRPPIS</sequence>
<evidence type="ECO:0000256" key="1">
    <source>
        <dbReference type="SAM" id="SignalP"/>
    </source>
</evidence>
<reference evidence="2 3" key="1">
    <citation type="submission" date="2016-07" db="EMBL/GenBank/DDBJ databases">
        <title>Genome sequencing of Vibrio scophthalmi strain VS-05, an isolated from Paralichthys olivaceus.</title>
        <authorList>
            <person name="Han H.-J."/>
        </authorList>
    </citation>
    <scope>NUCLEOTIDE SEQUENCE [LARGE SCALE GENOMIC DNA]</scope>
    <source>
        <strain evidence="2 3">VS-05</strain>
    </source>
</reference>
<dbReference type="Proteomes" id="UP000092528">
    <property type="component" value="Chromosome 1"/>
</dbReference>
<feature type="signal peptide" evidence="1">
    <location>
        <begin position="1"/>
        <end position="29"/>
    </location>
</feature>